<sequence length="481" mass="54186">MTQTQSRPNIIWISLESVRADHTSVGGYHRDTTPNLRRIADLRDGRSFDNCFSHARWTPAVSSSILTGTYLTTHGVGHANTRDVRRLPEDLQTVPELLSATGYATAGFSTNPWISDVTGLDRGFERFKANPNRDDFLSPRGVRAGLKYLREFTSTGAGFETEPIYHAQCLPPYYQCQSLCEWVDDLSADEEDRPYFLYTHMNSSHHPYNPPLSLLERFLGEFEGTPKEAIETAKELTNNIWREVAHGCDFTDQERAALTAVYDAELAFTDHLVGKLFDHVRRNTDEKTVFVVTGDHGELFGEQGVLGHNLTLHDGLTKVPMVTYGMNFPERVTEGIVQHVDVMQTLVGAVGGDTSQFQGVDLTRETRDYALMQRGPRLDDLDTILEHNPDCDIGRYHAGAVDCIRSAEWKLQRSDDRTELFALPDEETNVADDHPDVAAEMEAKLDEMLPDKRFDDDDREAANQVELSSQMEDHLADLGYL</sequence>
<dbReference type="RefSeq" id="WP_089811219.1">
    <property type="nucleotide sequence ID" value="NZ_FOYT01000006.1"/>
</dbReference>
<keyword evidence="4" id="KW-1185">Reference proteome</keyword>
<comment type="similarity">
    <text evidence="1">Belongs to the sulfatase family.</text>
</comment>
<evidence type="ECO:0000313" key="3">
    <source>
        <dbReference type="EMBL" id="SFR74666.1"/>
    </source>
</evidence>
<dbReference type="InterPro" id="IPR017850">
    <property type="entry name" value="Alkaline_phosphatase_core_sf"/>
</dbReference>
<protein>
    <submittedName>
        <fullName evidence="3">Arylsulfatase A</fullName>
    </submittedName>
</protein>
<dbReference type="Proteomes" id="UP000198531">
    <property type="component" value="Unassembled WGS sequence"/>
</dbReference>
<dbReference type="SUPFAM" id="SSF53649">
    <property type="entry name" value="Alkaline phosphatase-like"/>
    <property type="match status" value="1"/>
</dbReference>
<dbReference type="Pfam" id="PF00884">
    <property type="entry name" value="Sulfatase"/>
    <property type="match status" value="1"/>
</dbReference>
<dbReference type="STRING" id="553469.SAMN04487947_4126"/>
<dbReference type="PANTHER" id="PTHR42693">
    <property type="entry name" value="ARYLSULFATASE FAMILY MEMBER"/>
    <property type="match status" value="1"/>
</dbReference>
<dbReference type="InterPro" id="IPR050738">
    <property type="entry name" value="Sulfatase"/>
</dbReference>
<evidence type="ECO:0000259" key="2">
    <source>
        <dbReference type="Pfam" id="PF00884"/>
    </source>
</evidence>
<name>A0A1I6J6N4_9EURY</name>
<dbReference type="CDD" id="cd16148">
    <property type="entry name" value="sulfatase_like"/>
    <property type="match status" value="1"/>
</dbReference>
<reference evidence="4" key="1">
    <citation type="submission" date="2016-10" db="EMBL/GenBank/DDBJ databases">
        <authorList>
            <person name="Varghese N."/>
            <person name="Submissions S."/>
        </authorList>
    </citation>
    <scope>NUCLEOTIDE SEQUENCE [LARGE SCALE GENOMIC DNA]</scope>
    <source>
        <strain evidence="4">CGMCC 1.7736</strain>
    </source>
</reference>
<dbReference type="OrthoDB" id="3164at2157"/>
<organism evidence="3 4">
    <name type="scientific">Halogeometricum rufum</name>
    <dbReference type="NCBI Taxonomy" id="553469"/>
    <lineage>
        <taxon>Archaea</taxon>
        <taxon>Methanobacteriati</taxon>
        <taxon>Methanobacteriota</taxon>
        <taxon>Stenosarchaea group</taxon>
        <taxon>Halobacteria</taxon>
        <taxon>Halobacteriales</taxon>
        <taxon>Haloferacaceae</taxon>
        <taxon>Halogeometricum</taxon>
    </lineage>
</organism>
<feature type="domain" description="Sulfatase N-terminal" evidence="2">
    <location>
        <begin position="8"/>
        <end position="351"/>
    </location>
</feature>
<proteinExistence type="inferred from homology"/>
<dbReference type="InterPro" id="IPR000917">
    <property type="entry name" value="Sulfatase_N"/>
</dbReference>
<dbReference type="Gene3D" id="3.40.720.10">
    <property type="entry name" value="Alkaline Phosphatase, subunit A"/>
    <property type="match status" value="1"/>
</dbReference>
<dbReference type="PANTHER" id="PTHR42693:SF33">
    <property type="entry name" value="ARYLSULFATASE"/>
    <property type="match status" value="1"/>
</dbReference>
<dbReference type="EMBL" id="FOYT01000006">
    <property type="protein sequence ID" value="SFR74666.1"/>
    <property type="molecule type" value="Genomic_DNA"/>
</dbReference>
<evidence type="ECO:0000256" key="1">
    <source>
        <dbReference type="ARBA" id="ARBA00008779"/>
    </source>
</evidence>
<dbReference type="AlphaFoldDB" id="A0A1I6J6N4"/>
<evidence type="ECO:0000313" key="4">
    <source>
        <dbReference type="Proteomes" id="UP000198531"/>
    </source>
</evidence>
<dbReference type="GO" id="GO:0004065">
    <property type="term" value="F:arylsulfatase activity"/>
    <property type="evidence" value="ECO:0007669"/>
    <property type="project" value="TreeGrafter"/>
</dbReference>
<accession>A0A1I6J6N4</accession>
<gene>
    <name evidence="3" type="ORF">SAMN04487947_4126</name>
</gene>